<dbReference type="CDD" id="cd05466">
    <property type="entry name" value="PBP2_LTTR_substrate"/>
    <property type="match status" value="1"/>
</dbReference>
<keyword evidence="4" id="KW-0804">Transcription</keyword>
<reference evidence="6 7" key="1">
    <citation type="submission" date="2022-04" db="EMBL/GenBank/DDBJ databases">
        <title>Positive selection, recombination, and allopatry shape intraspecific diversity of widespread and dominant cyanobacteria.</title>
        <authorList>
            <person name="Wei J."/>
            <person name="Shu W."/>
            <person name="Hu C."/>
        </authorList>
    </citation>
    <scope>NUCLEOTIDE SEQUENCE [LARGE SCALE GENOMIC DNA]</scope>
    <source>
        <strain evidence="6 7">AS-A4</strain>
    </source>
</reference>
<evidence type="ECO:0000256" key="1">
    <source>
        <dbReference type="ARBA" id="ARBA00009437"/>
    </source>
</evidence>
<evidence type="ECO:0000256" key="2">
    <source>
        <dbReference type="ARBA" id="ARBA00023015"/>
    </source>
</evidence>
<dbReference type="InterPro" id="IPR000847">
    <property type="entry name" value="LysR_HTH_N"/>
</dbReference>
<dbReference type="EMBL" id="JAMPLM010000065">
    <property type="protein sequence ID" value="MEP1062420.1"/>
    <property type="molecule type" value="Genomic_DNA"/>
</dbReference>
<dbReference type="InterPro" id="IPR036388">
    <property type="entry name" value="WH-like_DNA-bd_sf"/>
</dbReference>
<comment type="caution">
    <text evidence="6">The sequence shown here is derived from an EMBL/GenBank/DDBJ whole genome shotgun (WGS) entry which is preliminary data.</text>
</comment>
<dbReference type="SUPFAM" id="SSF53850">
    <property type="entry name" value="Periplasmic binding protein-like II"/>
    <property type="match status" value="1"/>
</dbReference>
<feature type="domain" description="HTH lysR-type" evidence="5">
    <location>
        <begin position="1"/>
        <end position="58"/>
    </location>
</feature>
<dbReference type="InterPro" id="IPR050950">
    <property type="entry name" value="HTH-type_LysR_regulators"/>
</dbReference>
<proteinExistence type="inferred from homology"/>
<sequence>MKLSQLRAIVAVADYGNFSEAALELNLSQPAISHAIATLEAELGVTLFARGRRGAVLTAAGERIVAHARQSLQHLELMQKEANLQKGLDGGQVRIASFRSVATHLLPVVIARFRDRFPNIGITIIERPDYLDIEQTLRDGRADIGITYLPTSPEFEVWELVRDDYVVLLPPSACVRGTHLTWDELAAYALILLPCLPCGRLLHQHLTTIAPPMNTASGIQEDSTIVSMVMQGLGAAILPRLAAEPIPSSLHVYPLPAPLKRVIGVATVAEALHTPAVFAFLDTLKTFDFQRLATIT</sequence>
<dbReference type="PANTHER" id="PTHR30419">
    <property type="entry name" value="HTH-TYPE TRANSCRIPTIONAL REGULATOR YBHD"/>
    <property type="match status" value="1"/>
</dbReference>
<accession>A0ABV0KT49</accession>
<dbReference type="PANTHER" id="PTHR30419:SF8">
    <property type="entry name" value="NITROGEN ASSIMILATION TRANSCRIPTIONAL ACTIVATOR-RELATED"/>
    <property type="match status" value="1"/>
</dbReference>
<name>A0ABV0KT49_9CYAN</name>
<dbReference type="InterPro" id="IPR005119">
    <property type="entry name" value="LysR_subst-bd"/>
</dbReference>
<dbReference type="InterPro" id="IPR036390">
    <property type="entry name" value="WH_DNA-bd_sf"/>
</dbReference>
<dbReference type="PRINTS" id="PR00039">
    <property type="entry name" value="HTHLYSR"/>
</dbReference>
<evidence type="ECO:0000256" key="4">
    <source>
        <dbReference type="ARBA" id="ARBA00023163"/>
    </source>
</evidence>
<organism evidence="6 7">
    <name type="scientific">Stenomitos frigidus AS-A4</name>
    <dbReference type="NCBI Taxonomy" id="2933935"/>
    <lineage>
        <taxon>Bacteria</taxon>
        <taxon>Bacillati</taxon>
        <taxon>Cyanobacteriota</taxon>
        <taxon>Cyanophyceae</taxon>
        <taxon>Leptolyngbyales</taxon>
        <taxon>Leptolyngbyaceae</taxon>
        <taxon>Stenomitos</taxon>
    </lineage>
</organism>
<dbReference type="Pfam" id="PF00126">
    <property type="entry name" value="HTH_1"/>
    <property type="match status" value="1"/>
</dbReference>
<dbReference type="SUPFAM" id="SSF46785">
    <property type="entry name" value="Winged helix' DNA-binding domain"/>
    <property type="match status" value="1"/>
</dbReference>
<evidence type="ECO:0000259" key="5">
    <source>
        <dbReference type="PROSITE" id="PS50931"/>
    </source>
</evidence>
<keyword evidence="2" id="KW-0805">Transcription regulation</keyword>
<protein>
    <submittedName>
        <fullName evidence="6">LysR family transcriptional regulator</fullName>
    </submittedName>
</protein>
<dbReference type="Gene3D" id="1.10.10.10">
    <property type="entry name" value="Winged helix-like DNA-binding domain superfamily/Winged helix DNA-binding domain"/>
    <property type="match status" value="1"/>
</dbReference>
<dbReference type="Gene3D" id="3.40.190.290">
    <property type="match status" value="1"/>
</dbReference>
<evidence type="ECO:0000313" key="7">
    <source>
        <dbReference type="Proteomes" id="UP001476950"/>
    </source>
</evidence>
<keyword evidence="7" id="KW-1185">Reference proteome</keyword>
<keyword evidence="3" id="KW-0238">DNA-binding</keyword>
<evidence type="ECO:0000313" key="6">
    <source>
        <dbReference type="EMBL" id="MEP1062420.1"/>
    </source>
</evidence>
<gene>
    <name evidence="6" type="ORF">NDI38_29030</name>
</gene>
<dbReference type="Proteomes" id="UP001476950">
    <property type="component" value="Unassembled WGS sequence"/>
</dbReference>
<evidence type="ECO:0000256" key="3">
    <source>
        <dbReference type="ARBA" id="ARBA00023125"/>
    </source>
</evidence>
<comment type="similarity">
    <text evidence="1">Belongs to the LysR transcriptional regulatory family.</text>
</comment>
<dbReference type="PROSITE" id="PS50931">
    <property type="entry name" value="HTH_LYSR"/>
    <property type="match status" value="1"/>
</dbReference>
<dbReference type="Pfam" id="PF03466">
    <property type="entry name" value="LysR_substrate"/>
    <property type="match status" value="1"/>
</dbReference>